<comment type="subcellular location">
    <subcellularLocation>
        <location evidence="8">Cytoplasm</location>
    </subcellularLocation>
</comment>
<dbReference type="Gene3D" id="3.40.50.12160">
    <property type="entry name" value="Methylthiotransferase, N-terminal domain"/>
    <property type="match status" value="1"/>
</dbReference>
<dbReference type="GO" id="GO:0005840">
    <property type="term" value="C:ribosome"/>
    <property type="evidence" value="ECO:0007669"/>
    <property type="project" value="UniProtKB-KW"/>
</dbReference>
<dbReference type="GO" id="GO:0051539">
    <property type="term" value="F:4 iron, 4 sulfur cluster binding"/>
    <property type="evidence" value="ECO:0007669"/>
    <property type="project" value="UniProtKB-UniRule"/>
</dbReference>
<feature type="binding site" evidence="8">
    <location>
        <position position="63"/>
    </location>
    <ligand>
        <name>[4Fe-4S] cluster</name>
        <dbReference type="ChEBI" id="CHEBI:49883"/>
        <label>1</label>
    </ligand>
</feature>
<dbReference type="InterPro" id="IPR038135">
    <property type="entry name" value="Methylthiotransferase_N_sf"/>
</dbReference>
<dbReference type="Gene3D" id="2.40.50.140">
    <property type="entry name" value="Nucleic acid-binding proteins"/>
    <property type="match status" value="1"/>
</dbReference>
<keyword evidence="2 8" id="KW-0963">Cytoplasm</keyword>
<keyword evidence="3 8" id="KW-0808">Transferase</keyword>
<dbReference type="EC" id="2.8.4.4" evidence="8"/>
<dbReference type="RefSeq" id="WP_353547658.1">
    <property type="nucleotide sequence ID" value="NZ_JAGKSB010000014.1"/>
</dbReference>
<dbReference type="InterPro" id="IPR058240">
    <property type="entry name" value="rSAM_sf"/>
</dbReference>
<dbReference type="InterPro" id="IPR007197">
    <property type="entry name" value="rSAM"/>
</dbReference>
<feature type="binding site" evidence="8">
    <location>
        <position position="24"/>
    </location>
    <ligand>
        <name>[4Fe-4S] cluster</name>
        <dbReference type="ChEBI" id="CHEBI:49883"/>
        <label>1</label>
    </ligand>
</feature>
<dbReference type="HAMAP" id="MF_01865">
    <property type="entry name" value="MTTase_RimO"/>
    <property type="match status" value="1"/>
</dbReference>
<evidence type="ECO:0000259" key="10">
    <source>
        <dbReference type="PROSITE" id="PS51449"/>
    </source>
</evidence>
<keyword evidence="12" id="KW-0689">Ribosomal protein</keyword>
<dbReference type="InterPro" id="IPR013848">
    <property type="entry name" value="Methylthiotransferase_N"/>
</dbReference>
<dbReference type="Pfam" id="PF00919">
    <property type="entry name" value="UPF0004"/>
    <property type="match status" value="1"/>
</dbReference>
<evidence type="ECO:0000313" key="13">
    <source>
        <dbReference type="Proteomes" id="UP000679691"/>
    </source>
</evidence>
<dbReference type="SFLD" id="SFLDS00029">
    <property type="entry name" value="Radical_SAM"/>
    <property type="match status" value="1"/>
</dbReference>
<accession>A0A8T4HB53</accession>
<dbReference type="AlphaFoldDB" id="A0A8T4HB53"/>
<dbReference type="EMBL" id="JAGKSB010000014">
    <property type="protein sequence ID" value="MBP3944149.1"/>
    <property type="molecule type" value="Genomic_DNA"/>
</dbReference>
<sequence>MKTKFEKAVQPQQKPRVNVVTLGCSKNIHDSEVLMGQLKGNQMEVVHESTNIQSNDIIVINTCGFIDNAKQESIDTILQFSDLKEQGKVSKVIVTGCLSERYKPELQAEIPNVDAYFGTNDLPDLLANIGVNYRHELLGERMLTTPSHFSYFKIAEGCNRPCSFCAIPLMRGKHVSKSIDDLVKEAKFLASNGTKELILIAQDLTYYGLDIYGKRNLSDLLRNLSDVNGIDWIRLQYAYPSGFPMDILDVMNERENICNYLDMPLQHITDNMLTSMRRGTSKQKQIDLVNKIRDKVPDIALRTTLICGYPGETQQDFEEMAQWVEETRFDRLGCFTYSHEEKTHAFDLVDDVPQEEKESRVEQIMEIQQGISYEINQQKIGQTFKVLVDKVEGDYFIGRTQYDSPEVDNEVLITAADNYARIGDFVQVKVDRAEDFDLYGSIVK</sequence>
<keyword evidence="1 8" id="KW-0004">4Fe-4S</keyword>
<feature type="domain" description="TRAM" evidence="9">
    <location>
        <begin position="377"/>
        <end position="444"/>
    </location>
</feature>
<dbReference type="GO" id="GO:0103039">
    <property type="term" value="F:protein methylthiotransferase activity"/>
    <property type="evidence" value="ECO:0007669"/>
    <property type="project" value="UniProtKB-EC"/>
</dbReference>
<comment type="catalytic activity">
    <reaction evidence="8">
        <text>L-aspartate(89)-[ribosomal protein uS12]-hydrogen + (sulfur carrier)-SH + AH2 + 2 S-adenosyl-L-methionine = 3-methylsulfanyl-L-aspartate(89)-[ribosomal protein uS12]-hydrogen + (sulfur carrier)-H + 5'-deoxyadenosine + L-methionine + A + S-adenosyl-L-homocysteine + 2 H(+)</text>
        <dbReference type="Rhea" id="RHEA:37087"/>
        <dbReference type="Rhea" id="RHEA-COMP:10460"/>
        <dbReference type="Rhea" id="RHEA-COMP:10461"/>
        <dbReference type="Rhea" id="RHEA-COMP:14737"/>
        <dbReference type="Rhea" id="RHEA-COMP:14739"/>
        <dbReference type="ChEBI" id="CHEBI:13193"/>
        <dbReference type="ChEBI" id="CHEBI:15378"/>
        <dbReference type="ChEBI" id="CHEBI:17319"/>
        <dbReference type="ChEBI" id="CHEBI:17499"/>
        <dbReference type="ChEBI" id="CHEBI:29917"/>
        <dbReference type="ChEBI" id="CHEBI:29961"/>
        <dbReference type="ChEBI" id="CHEBI:57844"/>
        <dbReference type="ChEBI" id="CHEBI:57856"/>
        <dbReference type="ChEBI" id="CHEBI:59789"/>
        <dbReference type="ChEBI" id="CHEBI:64428"/>
        <dbReference type="ChEBI" id="CHEBI:73599"/>
        <dbReference type="EC" id="2.8.4.4"/>
    </reaction>
</comment>
<dbReference type="InterPro" id="IPR006638">
    <property type="entry name" value="Elp3/MiaA/NifB-like_rSAM"/>
</dbReference>
<reference evidence="12" key="1">
    <citation type="submission" date="2021-03" db="EMBL/GenBank/DDBJ databases">
        <authorList>
            <person name="Lu T."/>
            <person name="Wang Q."/>
            <person name="Han X."/>
        </authorList>
    </citation>
    <scope>NUCLEOTIDE SEQUENCE</scope>
    <source>
        <strain evidence="12">WQ 2009</strain>
    </source>
</reference>
<dbReference type="GO" id="GO:0046872">
    <property type="term" value="F:metal ion binding"/>
    <property type="evidence" value="ECO:0007669"/>
    <property type="project" value="UniProtKB-KW"/>
</dbReference>
<evidence type="ECO:0000256" key="5">
    <source>
        <dbReference type="ARBA" id="ARBA00022723"/>
    </source>
</evidence>
<dbReference type="InterPro" id="IPR023404">
    <property type="entry name" value="rSAM_horseshoe"/>
</dbReference>
<keyword evidence="4 8" id="KW-0949">S-adenosyl-L-methionine</keyword>
<dbReference type="GO" id="GO:0035599">
    <property type="term" value="F:aspartic acid methylthiotransferase activity"/>
    <property type="evidence" value="ECO:0007669"/>
    <property type="project" value="TreeGrafter"/>
</dbReference>
<feature type="domain" description="MTTase N-terminal" evidence="10">
    <location>
        <begin position="15"/>
        <end position="134"/>
    </location>
</feature>
<dbReference type="NCBIfam" id="TIGR00089">
    <property type="entry name" value="MiaB/RimO family radical SAM methylthiotransferase"/>
    <property type="match status" value="1"/>
</dbReference>
<dbReference type="InterPro" id="IPR005839">
    <property type="entry name" value="Methylthiotransferase"/>
</dbReference>
<feature type="domain" description="Radical SAM core" evidence="11">
    <location>
        <begin position="144"/>
        <end position="374"/>
    </location>
</feature>
<evidence type="ECO:0000256" key="7">
    <source>
        <dbReference type="ARBA" id="ARBA00023014"/>
    </source>
</evidence>
<dbReference type="PANTHER" id="PTHR43837">
    <property type="entry name" value="RIBOSOMAL PROTEIN S12 METHYLTHIOTRANSFERASE RIMO"/>
    <property type="match status" value="1"/>
</dbReference>
<dbReference type="PROSITE" id="PS51449">
    <property type="entry name" value="MTTASE_N"/>
    <property type="match status" value="1"/>
</dbReference>
<organism evidence="12 13">
    <name type="scientific">Rhinopithecimicrobium faecis</name>
    <dbReference type="NCBI Taxonomy" id="2820698"/>
    <lineage>
        <taxon>Bacteria</taxon>
        <taxon>Pseudomonadati</taxon>
        <taxon>Bacteroidota</taxon>
        <taxon>Sphingobacteriia</taxon>
        <taxon>Sphingobacteriales</taxon>
        <taxon>Sphingobacteriaceae</taxon>
        <taxon>Rhinopithecimicrobium</taxon>
    </lineage>
</organism>
<evidence type="ECO:0000256" key="2">
    <source>
        <dbReference type="ARBA" id="ARBA00022490"/>
    </source>
</evidence>
<dbReference type="PROSITE" id="PS51918">
    <property type="entry name" value="RADICAL_SAM"/>
    <property type="match status" value="1"/>
</dbReference>
<dbReference type="Proteomes" id="UP000679691">
    <property type="component" value="Unassembled WGS sequence"/>
</dbReference>
<dbReference type="PROSITE" id="PS50926">
    <property type="entry name" value="TRAM"/>
    <property type="match status" value="1"/>
</dbReference>
<dbReference type="CDD" id="cd01335">
    <property type="entry name" value="Radical_SAM"/>
    <property type="match status" value="1"/>
</dbReference>
<feature type="binding site" evidence="8">
    <location>
        <position position="97"/>
    </location>
    <ligand>
        <name>[4Fe-4S] cluster</name>
        <dbReference type="ChEBI" id="CHEBI:49883"/>
        <label>1</label>
    </ligand>
</feature>
<evidence type="ECO:0000256" key="6">
    <source>
        <dbReference type="ARBA" id="ARBA00023004"/>
    </source>
</evidence>
<keyword evidence="7 8" id="KW-0411">Iron-sulfur</keyword>
<evidence type="ECO:0000313" key="12">
    <source>
        <dbReference type="EMBL" id="MBP3944149.1"/>
    </source>
</evidence>
<dbReference type="InterPro" id="IPR005840">
    <property type="entry name" value="Ribosomal_uS12_MeSTrfase_RimO"/>
</dbReference>
<dbReference type="Pfam" id="PF18693">
    <property type="entry name" value="TRAM_2"/>
    <property type="match status" value="1"/>
</dbReference>
<feature type="binding site" evidence="8">
    <location>
        <position position="158"/>
    </location>
    <ligand>
        <name>[4Fe-4S] cluster</name>
        <dbReference type="ChEBI" id="CHEBI:49883"/>
        <label>2</label>
        <note>4Fe-4S-S-AdoMet</note>
    </ligand>
</feature>
<evidence type="ECO:0000256" key="3">
    <source>
        <dbReference type="ARBA" id="ARBA00022679"/>
    </source>
</evidence>
<dbReference type="SFLD" id="SFLDG01061">
    <property type="entry name" value="methylthiotransferase"/>
    <property type="match status" value="1"/>
</dbReference>
<keyword evidence="6 8" id="KW-0408">Iron</keyword>
<dbReference type="Gene3D" id="3.80.30.20">
    <property type="entry name" value="tm_1862 like domain"/>
    <property type="match status" value="1"/>
</dbReference>
<dbReference type="SUPFAM" id="SSF102114">
    <property type="entry name" value="Radical SAM enzymes"/>
    <property type="match status" value="1"/>
</dbReference>
<evidence type="ECO:0000256" key="8">
    <source>
        <dbReference type="HAMAP-Rule" id="MF_01865"/>
    </source>
</evidence>
<dbReference type="NCBIfam" id="TIGR01125">
    <property type="entry name" value="30S ribosomal protein S12 methylthiotransferase RimO"/>
    <property type="match status" value="1"/>
</dbReference>
<comment type="function">
    <text evidence="8">Catalyzes the methylthiolation of an aspartic acid residue of ribosomal protein uS12.</text>
</comment>
<dbReference type="SFLD" id="SFLDF00274">
    <property type="entry name" value="ribosomal_protein_S12_methylth"/>
    <property type="match status" value="1"/>
</dbReference>
<dbReference type="PANTHER" id="PTHR43837:SF1">
    <property type="entry name" value="RIBOSOMAL PROTEIN US12 METHYLTHIOTRANSFERASE RIMO"/>
    <property type="match status" value="1"/>
</dbReference>
<dbReference type="InterPro" id="IPR002792">
    <property type="entry name" value="TRAM_dom"/>
</dbReference>
<comment type="cofactor">
    <cofactor evidence="8">
        <name>[4Fe-4S] cluster</name>
        <dbReference type="ChEBI" id="CHEBI:49883"/>
    </cofactor>
    <text evidence="8">Binds 2 [4Fe-4S] clusters. One cluster is coordinated with 3 cysteines and an exchangeable S-adenosyl-L-methionine.</text>
</comment>
<name>A0A8T4HB53_9SPHI</name>
<comment type="similarity">
    <text evidence="8">Belongs to the methylthiotransferase family. RimO subfamily.</text>
</comment>
<evidence type="ECO:0000259" key="11">
    <source>
        <dbReference type="PROSITE" id="PS51918"/>
    </source>
</evidence>
<gene>
    <name evidence="8 12" type="primary">rimO</name>
    <name evidence="12" type="ORF">J5U18_11400</name>
</gene>
<keyword evidence="12" id="KW-0687">Ribonucleoprotein</keyword>
<dbReference type="Pfam" id="PF04055">
    <property type="entry name" value="Radical_SAM"/>
    <property type="match status" value="1"/>
</dbReference>
<protein>
    <recommendedName>
        <fullName evidence="8">Ribosomal protein uS12 methylthiotransferase RimO</fullName>
        <shortName evidence="8">uS12 MTTase</shortName>
        <shortName evidence="8">uS12 methylthiotransferase</shortName>
        <ecNumber evidence="8">2.8.4.4</ecNumber>
    </recommendedName>
    <alternativeName>
        <fullName evidence="8">Ribosomal protein uS12 (aspartate-C(3))-methylthiotransferase</fullName>
    </alternativeName>
    <alternativeName>
        <fullName evidence="8">Ribosome maturation factor RimO</fullName>
    </alternativeName>
</protein>
<dbReference type="FunFam" id="3.80.30.20:FF:000001">
    <property type="entry name" value="tRNA-2-methylthio-N(6)-dimethylallyladenosine synthase 2"/>
    <property type="match status" value="1"/>
</dbReference>
<evidence type="ECO:0000256" key="4">
    <source>
        <dbReference type="ARBA" id="ARBA00022691"/>
    </source>
</evidence>
<comment type="caution">
    <text evidence="12">The sequence shown here is derived from an EMBL/GenBank/DDBJ whole genome shotgun (WGS) entry which is preliminary data.</text>
</comment>
<keyword evidence="5 8" id="KW-0479">Metal-binding</keyword>
<feature type="binding site" evidence="8">
    <location>
        <position position="162"/>
    </location>
    <ligand>
        <name>[4Fe-4S] cluster</name>
        <dbReference type="ChEBI" id="CHEBI:49883"/>
        <label>2</label>
        <note>4Fe-4S-S-AdoMet</note>
    </ligand>
</feature>
<feature type="binding site" evidence="8">
    <location>
        <position position="165"/>
    </location>
    <ligand>
        <name>[4Fe-4S] cluster</name>
        <dbReference type="ChEBI" id="CHEBI:49883"/>
        <label>2</label>
        <note>4Fe-4S-S-AdoMet</note>
    </ligand>
</feature>
<evidence type="ECO:0000259" key="9">
    <source>
        <dbReference type="PROSITE" id="PS50926"/>
    </source>
</evidence>
<dbReference type="GO" id="GO:0005829">
    <property type="term" value="C:cytosol"/>
    <property type="evidence" value="ECO:0007669"/>
    <property type="project" value="TreeGrafter"/>
</dbReference>
<dbReference type="SFLD" id="SFLDG01082">
    <property type="entry name" value="B12-binding_domain_containing"/>
    <property type="match status" value="1"/>
</dbReference>
<dbReference type="GO" id="GO:0006400">
    <property type="term" value="P:tRNA modification"/>
    <property type="evidence" value="ECO:0007669"/>
    <property type="project" value="InterPro"/>
</dbReference>
<evidence type="ECO:0000256" key="1">
    <source>
        <dbReference type="ARBA" id="ARBA00022485"/>
    </source>
</evidence>
<proteinExistence type="inferred from homology"/>
<keyword evidence="13" id="KW-1185">Reference proteome</keyword>
<dbReference type="SMART" id="SM00729">
    <property type="entry name" value="Elp3"/>
    <property type="match status" value="1"/>
</dbReference>
<dbReference type="InterPro" id="IPR012340">
    <property type="entry name" value="NA-bd_OB-fold"/>
</dbReference>